<evidence type="ECO:0000313" key="3">
    <source>
        <dbReference type="Proteomes" id="UP001152795"/>
    </source>
</evidence>
<dbReference type="Gene3D" id="2.30.30.940">
    <property type="match status" value="1"/>
</dbReference>
<feature type="compositionally biased region" description="Polar residues" evidence="1">
    <location>
        <begin position="415"/>
        <end position="441"/>
    </location>
</feature>
<dbReference type="EMBL" id="CACRXK020001867">
    <property type="protein sequence ID" value="CAB3991532.1"/>
    <property type="molecule type" value="Genomic_DNA"/>
</dbReference>
<dbReference type="InterPro" id="IPR051055">
    <property type="entry name" value="PIF1_helicase"/>
</dbReference>
<dbReference type="PANTHER" id="PTHR47642:SF8">
    <property type="entry name" value="ATP-DEPENDENT DNA HELICASE"/>
    <property type="match status" value="1"/>
</dbReference>
<dbReference type="OrthoDB" id="5981076at2759"/>
<dbReference type="Proteomes" id="UP001152795">
    <property type="component" value="Unassembled WGS sequence"/>
</dbReference>
<protein>
    <submittedName>
        <fullName evidence="2">Uncharacterized protein</fullName>
    </submittedName>
</protein>
<dbReference type="SUPFAM" id="SSF52540">
    <property type="entry name" value="P-loop containing nucleoside triphosphate hydrolases"/>
    <property type="match status" value="1"/>
</dbReference>
<feature type="region of interest" description="Disordered" evidence="1">
    <location>
        <begin position="404"/>
        <end position="443"/>
    </location>
</feature>
<dbReference type="PANTHER" id="PTHR47642">
    <property type="entry name" value="ATP-DEPENDENT DNA HELICASE"/>
    <property type="match status" value="1"/>
</dbReference>
<accession>A0A7D9HXT5</accession>
<reference evidence="2" key="1">
    <citation type="submission" date="2020-04" db="EMBL/GenBank/DDBJ databases">
        <authorList>
            <person name="Alioto T."/>
            <person name="Alioto T."/>
            <person name="Gomez Garrido J."/>
        </authorList>
    </citation>
    <scope>NUCLEOTIDE SEQUENCE</scope>
    <source>
        <strain evidence="2">A484AB</strain>
    </source>
</reference>
<proteinExistence type="predicted"/>
<dbReference type="AlphaFoldDB" id="A0A7D9HXT5"/>
<dbReference type="InterPro" id="IPR027417">
    <property type="entry name" value="P-loop_NTPase"/>
</dbReference>
<gene>
    <name evidence="2" type="ORF">PACLA_8A016284</name>
</gene>
<name>A0A7D9HXT5_PARCT</name>
<dbReference type="Gene3D" id="3.40.50.300">
    <property type="entry name" value="P-loop containing nucleotide triphosphate hydrolases"/>
    <property type="match status" value="2"/>
</dbReference>
<sequence length="853" mass="97429">MEQKKISDSINIALKKIHGQLVTASQVKSNSQDFQNLLLQDQAYLFLQQIPGSPPYWQKFMYEVVAMVKQLGIPTCFGQFFTDKTIVAEPLAEDMDEEIKSNILTRRKEILSKQTYYPFATPTDILNDIDITEQDYQWAISLSPDSDYELHLKRPINSCFINNYFIAGLKGFAANVDLQPVFKNHYKCITYVCSYFIKDETECSQAIINAAKEAKEANVNVRDGLSQYVQLFSRLVNTDFAENRVRFAKKQQELDELDDDSTDIFKSNIIVRYSDRPKNIPVIKDMCLALFAAHYFKDYKSDFNEVSDSQPEVLNDDFMESQNIENHNTGLPDRIKLKLFGEDQTYISKFYEPDVQEVVKRNKEIFEPDGDAINKALETLRKDGVPTHSYDPINQQENEYLRQSLPDDSDETESFNESLPQNLASNPESVQPSSGISSYNRPISDDNLRKTVRSLNNKQRYAYERLKEIFVTPNSELFAGISLLVFGDFFQLPPIRSATTFSNYKNDTFNLHQPWHVFKMAELTQIMRQKDDLAFTQLLNRVRSSSHTDDDIKCIQSSTISPDDENYPFDALHIFAENSLVDEYNIDRLQQIQSPQYVLEALDQFPPHVRKQDIDRVLSKGRSETGGLDTKILIKENARVMLTTNVDISDRLINGQLGTVIKVSGDNVSNKLSTIFVKFDDSNAGVSAIRNSSSSFARENNVVPIKPVLARMKVYVALSRATSLNGLHILGTLESKHIRANPKVQEEYERLRETSSLHPHITTDLCDIETVSICLLNIRSLKKHSHDLCNDSVLSKCDVFALTETQLLTSLPVEIMKSTDNETVIKLSKFISFCFEKRSKCLETMNADSQQVI</sequence>
<comment type="caution">
    <text evidence="2">The sequence shown here is derived from an EMBL/GenBank/DDBJ whole genome shotgun (WGS) entry which is preliminary data.</text>
</comment>
<keyword evidence="3" id="KW-1185">Reference proteome</keyword>
<evidence type="ECO:0000256" key="1">
    <source>
        <dbReference type="SAM" id="MobiDB-lite"/>
    </source>
</evidence>
<organism evidence="2 3">
    <name type="scientific">Paramuricea clavata</name>
    <name type="common">Red gorgonian</name>
    <name type="synonym">Violescent sea-whip</name>
    <dbReference type="NCBI Taxonomy" id="317549"/>
    <lineage>
        <taxon>Eukaryota</taxon>
        <taxon>Metazoa</taxon>
        <taxon>Cnidaria</taxon>
        <taxon>Anthozoa</taxon>
        <taxon>Octocorallia</taxon>
        <taxon>Malacalcyonacea</taxon>
        <taxon>Plexauridae</taxon>
        <taxon>Paramuricea</taxon>
    </lineage>
</organism>
<evidence type="ECO:0000313" key="2">
    <source>
        <dbReference type="EMBL" id="CAB3991532.1"/>
    </source>
</evidence>